<evidence type="ECO:0000256" key="3">
    <source>
        <dbReference type="SAM" id="MobiDB-lite"/>
    </source>
</evidence>
<dbReference type="AlphaFoldDB" id="A0AAD2HB91"/>
<gene>
    <name evidence="5" type="ORF">MYCIT1_LOCUS17260</name>
</gene>
<dbReference type="Gene3D" id="3.40.50.1820">
    <property type="entry name" value="alpha/beta hydrolase"/>
    <property type="match status" value="1"/>
</dbReference>
<comment type="caution">
    <text evidence="5">The sequence shown here is derived from an EMBL/GenBank/DDBJ whole genome shotgun (WGS) entry which is preliminary data.</text>
</comment>
<evidence type="ECO:0000313" key="6">
    <source>
        <dbReference type="Proteomes" id="UP001295794"/>
    </source>
</evidence>
<dbReference type="Pfam" id="PF00135">
    <property type="entry name" value="COesterase"/>
    <property type="match status" value="1"/>
</dbReference>
<evidence type="ECO:0000256" key="1">
    <source>
        <dbReference type="ARBA" id="ARBA00005964"/>
    </source>
</evidence>
<dbReference type="InterPro" id="IPR050654">
    <property type="entry name" value="AChE-related_enzymes"/>
</dbReference>
<keyword evidence="6" id="KW-1185">Reference proteome</keyword>
<comment type="similarity">
    <text evidence="1">Belongs to the type-B carboxylesterase/lipase family.</text>
</comment>
<feature type="region of interest" description="Disordered" evidence="3">
    <location>
        <begin position="295"/>
        <end position="324"/>
    </location>
</feature>
<dbReference type="InterPro" id="IPR029058">
    <property type="entry name" value="AB_hydrolase_fold"/>
</dbReference>
<sequence>MQATYDKLLSSTTCAQTAEQASDVQLACIRALPIQEFREATGGGMTGLVADGDLLDVGSALDAYKKGNWVKVPHLIGSNTDEGWSFGARGANTTEQTKALLAGLVPSEHLDALLRLYPDVPALGCPFNTGDLQPSAAGAVDFFSSAEMPSGLQNKRVAAIVGDVMLAAGPRWLAQVASREVAVFKYRFNHVPYSTSSGVQDYVGHFVEVPYVFNLQNDETAFWKEHGCTATYLGPGAPTGDRSLGIAMSRAWASFIATGDPNEANVPGQTHWPPYSEGARNLVWQTRGSVVENDVSWDLFPPPPDDQKTDSLERIIERRGSSSL</sequence>
<evidence type="ECO:0000259" key="4">
    <source>
        <dbReference type="Pfam" id="PF00135"/>
    </source>
</evidence>
<name>A0AAD2HB91_9AGAR</name>
<proteinExistence type="inferred from homology"/>
<feature type="compositionally biased region" description="Basic and acidic residues" evidence="3">
    <location>
        <begin position="305"/>
        <end position="324"/>
    </location>
</feature>
<dbReference type="SUPFAM" id="SSF53474">
    <property type="entry name" value="alpha/beta-Hydrolases"/>
    <property type="match status" value="1"/>
</dbReference>
<dbReference type="EMBL" id="CAVNYO010000178">
    <property type="protein sequence ID" value="CAK5271876.1"/>
    <property type="molecule type" value="Genomic_DNA"/>
</dbReference>
<accession>A0AAD2HB91</accession>
<reference evidence="5" key="1">
    <citation type="submission" date="2023-11" db="EMBL/GenBank/DDBJ databases">
        <authorList>
            <person name="De Vega J J."/>
            <person name="De Vega J J."/>
        </authorList>
    </citation>
    <scope>NUCLEOTIDE SEQUENCE</scope>
</reference>
<dbReference type="PANTHER" id="PTHR43918:SF4">
    <property type="entry name" value="CARBOXYLIC ESTER HYDROLASE"/>
    <property type="match status" value="1"/>
</dbReference>
<dbReference type="PANTHER" id="PTHR43918">
    <property type="entry name" value="ACETYLCHOLINESTERASE"/>
    <property type="match status" value="1"/>
</dbReference>
<dbReference type="InterPro" id="IPR002018">
    <property type="entry name" value="CarbesteraseB"/>
</dbReference>
<dbReference type="Proteomes" id="UP001295794">
    <property type="component" value="Unassembled WGS sequence"/>
</dbReference>
<evidence type="ECO:0000313" key="5">
    <source>
        <dbReference type="EMBL" id="CAK5271876.1"/>
    </source>
</evidence>
<protein>
    <recommendedName>
        <fullName evidence="4">Carboxylesterase type B domain-containing protein</fullName>
    </recommendedName>
</protein>
<evidence type="ECO:0000256" key="2">
    <source>
        <dbReference type="ARBA" id="ARBA00022801"/>
    </source>
</evidence>
<keyword evidence="2" id="KW-0378">Hydrolase</keyword>
<organism evidence="5 6">
    <name type="scientific">Mycena citricolor</name>
    <dbReference type="NCBI Taxonomy" id="2018698"/>
    <lineage>
        <taxon>Eukaryota</taxon>
        <taxon>Fungi</taxon>
        <taxon>Dikarya</taxon>
        <taxon>Basidiomycota</taxon>
        <taxon>Agaricomycotina</taxon>
        <taxon>Agaricomycetes</taxon>
        <taxon>Agaricomycetidae</taxon>
        <taxon>Agaricales</taxon>
        <taxon>Marasmiineae</taxon>
        <taxon>Mycenaceae</taxon>
        <taxon>Mycena</taxon>
    </lineage>
</organism>
<feature type="domain" description="Carboxylesterase type B" evidence="4">
    <location>
        <begin position="6"/>
        <end position="281"/>
    </location>
</feature>
<dbReference type="GO" id="GO:0052689">
    <property type="term" value="F:carboxylic ester hydrolase activity"/>
    <property type="evidence" value="ECO:0007669"/>
    <property type="project" value="TreeGrafter"/>
</dbReference>